<gene>
    <name evidence="1" type="ORF">POPTR_009G138301</name>
</gene>
<organism evidence="1 2">
    <name type="scientific">Populus trichocarpa</name>
    <name type="common">Western balsam poplar</name>
    <name type="synonym">Populus balsamifera subsp. trichocarpa</name>
    <dbReference type="NCBI Taxonomy" id="3694"/>
    <lineage>
        <taxon>Eukaryota</taxon>
        <taxon>Viridiplantae</taxon>
        <taxon>Streptophyta</taxon>
        <taxon>Embryophyta</taxon>
        <taxon>Tracheophyta</taxon>
        <taxon>Spermatophyta</taxon>
        <taxon>Magnoliopsida</taxon>
        <taxon>eudicotyledons</taxon>
        <taxon>Gunneridae</taxon>
        <taxon>Pentapetalae</taxon>
        <taxon>rosids</taxon>
        <taxon>fabids</taxon>
        <taxon>Malpighiales</taxon>
        <taxon>Salicaceae</taxon>
        <taxon>Saliceae</taxon>
        <taxon>Populus</taxon>
    </lineage>
</organism>
<reference evidence="1 2" key="1">
    <citation type="journal article" date="2006" name="Science">
        <title>The genome of black cottonwood, Populus trichocarpa (Torr. &amp; Gray).</title>
        <authorList>
            <person name="Tuskan G.A."/>
            <person name="Difazio S."/>
            <person name="Jansson S."/>
            <person name="Bohlmann J."/>
            <person name="Grigoriev I."/>
            <person name="Hellsten U."/>
            <person name="Putnam N."/>
            <person name="Ralph S."/>
            <person name="Rombauts S."/>
            <person name="Salamov A."/>
            <person name="Schein J."/>
            <person name="Sterck L."/>
            <person name="Aerts A."/>
            <person name="Bhalerao R.R."/>
            <person name="Bhalerao R.P."/>
            <person name="Blaudez D."/>
            <person name="Boerjan W."/>
            <person name="Brun A."/>
            <person name="Brunner A."/>
            <person name="Busov V."/>
            <person name="Campbell M."/>
            <person name="Carlson J."/>
            <person name="Chalot M."/>
            <person name="Chapman J."/>
            <person name="Chen G.L."/>
            <person name="Cooper D."/>
            <person name="Coutinho P.M."/>
            <person name="Couturier J."/>
            <person name="Covert S."/>
            <person name="Cronk Q."/>
            <person name="Cunningham R."/>
            <person name="Davis J."/>
            <person name="Degroeve S."/>
            <person name="Dejardin A."/>
            <person name="Depamphilis C."/>
            <person name="Detter J."/>
            <person name="Dirks B."/>
            <person name="Dubchak I."/>
            <person name="Duplessis S."/>
            <person name="Ehlting J."/>
            <person name="Ellis B."/>
            <person name="Gendler K."/>
            <person name="Goodstein D."/>
            <person name="Gribskov M."/>
            <person name="Grimwood J."/>
            <person name="Groover A."/>
            <person name="Gunter L."/>
            <person name="Hamberger B."/>
            <person name="Heinze B."/>
            <person name="Helariutta Y."/>
            <person name="Henrissat B."/>
            <person name="Holligan D."/>
            <person name="Holt R."/>
            <person name="Huang W."/>
            <person name="Islam-Faridi N."/>
            <person name="Jones S."/>
            <person name="Jones-Rhoades M."/>
            <person name="Jorgensen R."/>
            <person name="Joshi C."/>
            <person name="Kangasjarvi J."/>
            <person name="Karlsson J."/>
            <person name="Kelleher C."/>
            <person name="Kirkpatrick R."/>
            <person name="Kirst M."/>
            <person name="Kohler A."/>
            <person name="Kalluri U."/>
            <person name="Larimer F."/>
            <person name="Leebens-Mack J."/>
            <person name="Leple J.C."/>
            <person name="Locascio P."/>
            <person name="Lou Y."/>
            <person name="Lucas S."/>
            <person name="Martin F."/>
            <person name="Montanini B."/>
            <person name="Napoli C."/>
            <person name="Nelson D.R."/>
            <person name="Nelson C."/>
            <person name="Nieminen K."/>
            <person name="Nilsson O."/>
            <person name="Pereda V."/>
            <person name="Peter G."/>
            <person name="Philippe R."/>
            <person name="Pilate G."/>
            <person name="Poliakov A."/>
            <person name="Razumovskaya J."/>
            <person name="Richardson P."/>
            <person name="Rinaldi C."/>
            <person name="Ritland K."/>
            <person name="Rouze P."/>
            <person name="Ryaboy D."/>
            <person name="Schmutz J."/>
            <person name="Schrader J."/>
            <person name="Segerman B."/>
            <person name="Shin H."/>
            <person name="Siddiqui A."/>
            <person name="Sterky F."/>
            <person name="Terry A."/>
            <person name="Tsai C.J."/>
            <person name="Uberbacher E."/>
            <person name="Unneberg P."/>
            <person name="Vahala J."/>
            <person name="Wall K."/>
            <person name="Wessler S."/>
            <person name="Yang G."/>
            <person name="Yin T."/>
            <person name="Douglas C."/>
            <person name="Marra M."/>
            <person name="Sandberg G."/>
            <person name="Van de Peer Y."/>
            <person name="Rokhsar D."/>
        </authorList>
    </citation>
    <scope>NUCLEOTIDE SEQUENCE [LARGE SCALE GENOMIC DNA]</scope>
    <source>
        <strain evidence="2">cv. Nisqually</strain>
        <strain evidence="1">Nisqually-1</strain>
    </source>
</reference>
<sequence>MAIVSGLPKQFSGLVFPHDYKLPFGIQRCSNEVKFSDHGAVQLEFRREESNMFLPEVWMCQVKNEFDLKILRSSRWSCAAENCYARSLFLWRC</sequence>
<evidence type="ECO:0000313" key="2">
    <source>
        <dbReference type="Proteomes" id="UP000006729"/>
    </source>
</evidence>
<dbReference type="InParanoid" id="A0A3N7FJH7"/>
<evidence type="ECO:0000313" key="1">
    <source>
        <dbReference type="EMBL" id="RQO95893.1"/>
    </source>
</evidence>
<dbReference type="EMBL" id="CM009298">
    <property type="protein sequence ID" value="RQO95892.1"/>
    <property type="molecule type" value="Genomic_DNA"/>
</dbReference>
<proteinExistence type="predicted"/>
<accession>A0A3N7FJH7</accession>
<name>A0A3N7FJH7_POPTR</name>
<dbReference type="Proteomes" id="UP000006729">
    <property type="component" value="Chromosome 9"/>
</dbReference>
<protein>
    <submittedName>
        <fullName evidence="1">Uncharacterized protein</fullName>
    </submittedName>
</protein>
<dbReference type="AlphaFoldDB" id="A0A3N7FJH7"/>
<reference evidence="1" key="2">
    <citation type="submission" date="2017-07" db="EMBL/GenBank/DDBJ databases">
        <title>WGS assembly of Populus trichocarpa.</title>
        <authorList>
            <person name="Tuskan G."/>
            <person name="Difazio S."/>
            <person name="Jansson S."/>
            <person name="Bohlmann J."/>
            <person name="Grigoriev I."/>
            <person name="Hellsten U."/>
            <person name="Putnam N."/>
            <person name="Ralph S."/>
            <person name="Rombauts S."/>
            <person name="Salamov A."/>
            <person name="Schein J."/>
            <person name="Sterck L."/>
            <person name="Aerts A."/>
            <person name="Bhalerao R."/>
            <person name="Bhalerao R."/>
            <person name="Blaudez D."/>
            <person name="Boerjan W."/>
            <person name="Brun A."/>
            <person name="Brunner A."/>
            <person name="Busov V."/>
            <person name="Campbell M."/>
            <person name="Carlson J."/>
            <person name="Chalot M."/>
            <person name="Chapman J."/>
            <person name="Chen G."/>
            <person name="Cooper D."/>
            <person name="Coutinho P."/>
            <person name="Couturier J."/>
            <person name="Covert S."/>
            <person name="Cronk Q."/>
            <person name="Cunningham R."/>
            <person name="Davis J."/>
            <person name="Degroeve S."/>
            <person name="Dejardin A."/>
            <person name="Depamphilis C."/>
            <person name="Detter J."/>
            <person name="Dirks B."/>
            <person name="Dubchak I."/>
            <person name="Duplessis S."/>
            <person name="Ehlting J."/>
            <person name="Ellis B."/>
            <person name="Gendler K."/>
            <person name="Goodstein D."/>
            <person name="Gribskov M."/>
            <person name="Grimwood J."/>
            <person name="Groover A."/>
            <person name="Gunter L."/>
            <person name="Hamberger B."/>
            <person name="Heinze B."/>
            <person name="Helariutta Y."/>
            <person name="Henrissat B."/>
            <person name="Holligan D."/>
            <person name="Holt R."/>
            <person name="Huang W."/>
            <person name="Islam-Faridi N."/>
            <person name="Jones S."/>
            <person name="Jones-Rhoades M."/>
            <person name="Jorgensen R."/>
            <person name="Joshi C."/>
            <person name="Kangasjarvi J."/>
            <person name="Karlsson J."/>
            <person name="Kelleher C."/>
            <person name="Kirkpatrick R."/>
            <person name="Kirst M."/>
            <person name="Kohler A."/>
            <person name="Kalluri U."/>
            <person name="Larimer F."/>
            <person name="Leebens-Mack J."/>
            <person name="Leple J."/>
            <person name="Locascio P."/>
            <person name="Lou Y."/>
            <person name="Lucas S."/>
            <person name="Martin F."/>
            <person name="Montanini B."/>
            <person name="Napoli C."/>
            <person name="Nelson D."/>
            <person name="Nelson C."/>
            <person name="Nieminen K."/>
            <person name="Nilsson O."/>
            <person name="Pereda V."/>
            <person name="Peter G."/>
            <person name="Philippe R."/>
            <person name="Pilate G."/>
            <person name="Poliakov A."/>
            <person name="Razumovskaya J."/>
            <person name="Richardson P."/>
            <person name="Rinaldi C."/>
            <person name="Ritland K."/>
            <person name="Rouze P."/>
            <person name="Ryaboy D."/>
            <person name="Schmutz J."/>
            <person name="Schrader J."/>
            <person name="Segerman B."/>
            <person name="Shin H."/>
            <person name="Siddiqui A."/>
            <person name="Sterky F."/>
            <person name="Terry A."/>
            <person name="Tsai C."/>
            <person name="Uberbacher E."/>
            <person name="Unneberg P."/>
            <person name="Vahala J."/>
            <person name="Wall K."/>
            <person name="Wessler S."/>
            <person name="Yang G."/>
            <person name="Yin T."/>
            <person name="Douglas C."/>
            <person name="Marra M."/>
            <person name="Sandberg G."/>
            <person name="Van De Peer Y."/>
            <person name="Rokhsar D."/>
        </authorList>
    </citation>
    <scope>NUCLEOTIDE SEQUENCE</scope>
    <source>
        <strain evidence="1">Nisqually-1</strain>
    </source>
</reference>
<keyword evidence="2" id="KW-1185">Reference proteome</keyword>
<dbReference type="EMBL" id="CM009298">
    <property type="protein sequence ID" value="RQO95893.1"/>
    <property type="molecule type" value="Genomic_DNA"/>
</dbReference>